<keyword evidence="3" id="KW-1185">Reference proteome</keyword>
<evidence type="ECO:0000313" key="3">
    <source>
        <dbReference type="Proteomes" id="UP000002534"/>
    </source>
</evidence>
<dbReference type="AlphaFoldDB" id="Q3A4C5"/>
<feature type="signal peptide" evidence="1">
    <location>
        <begin position="1"/>
        <end position="21"/>
    </location>
</feature>
<proteinExistence type="predicted"/>
<name>Q3A4C5_SYNC1</name>
<dbReference type="HOGENOM" id="CLU_626608_0_0_7"/>
<dbReference type="KEGG" id="pca:Pcar_1537"/>
<dbReference type="eggNOG" id="COG5338">
    <property type="taxonomic scope" value="Bacteria"/>
</dbReference>
<dbReference type="SUPFAM" id="SSF56935">
    <property type="entry name" value="Porins"/>
    <property type="match status" value="1"/>
</dbReference>
<dbReference type="InterPro" id="IPR018759">
    <property type="entry name" value="BBP2_2"/>
</dbReference>
<organism evidence="2 3">
    <name type="scientific">Syntrophotalea carbinolica (strain DSM 2380 / NBRC 103641 / GraBd1)</name>
    <name type="common">Pelobacter carbinolicus</name>
    <dbReference type="NCBI Taxonomy" id="338963"/>
    <lineage>
        <taxon>Bacteria</taxon>
        <taxon>Pseudomonadati</taxon>
        <taxon>Thermodesulfobacteriota</taxon>
        <taxon>Desulfuromonadia</taxon>
        <taxon>Desulfuromonadales</taxon>
        <taxon>Syntrophotaleaceae</taxon>
        <taxon>Syntrophotalea</taxon>
    </lineage>
</organism>
<dbReference type="PROSITE" id="PS51257">
    <property type="entry name" value="PROKAR_LIPOPROTEIN"/>
    <property type="match status" value="1"/>
</dbReference>
<gene>
    <name evidence="2" type="ordered locus">Pcar_1537</name>
</gene>
<protein>
    <recommendedName>
        <fullName evidence="4">Outer membrane beta-barrel protein</fullName>
    </recommendedName>
</protein>
<keyword evidence="1" id="KW-0732">Signal</keyword>
<dbReference type="Pfam" id="PF10082">
    <property type="entry name" value="BBP2_2"/>
    <property type="match status" value="1"/>
</dbReference>
<feature type="chain" id="PRO_5004223636" description="Outer membrane beta-barrel protein" evidence="1">
    <location>
        <begin position="22"/>
        <end position="448"/>
    </location>
</feature>
<evidence type="ECO:0000256" key="1">
    <source>
        <dbReference type="SAM" id="SignalP"/>
    </source>
</evidence>
<reference evidence="3" key="1">
    <citation type="submission" date="2005-10" db="EMBL/GenBank/DDBJ databases">
        <title>Complete sequence of Pelobacter carbinolicus DSM 2380.</title>
        <authorList>
            <person name="Copeland A."/>
            <person name="Lucas S."/>
            <person name="Lapidus A."/>
            <person name="Barry K."/>
            <person name="Detter J.C."/>
            <person name="Glavina T."/>
            <person name="Hammon N."/>
            <person name="Israni S."/>
            <person name="Pitluck S."/>
            <person name="Chertkov O."/>
            <person name="Schmutz J."/>
            <person name="Larimer F."/>
            <person name="Land M."/>
            <person name="Kyrpides N."/>
            <person name="Ivanova N."/>
            <person name="Richardson P."/>
        </authorList>
    </citation>
    <scope>NUCLEOTIDE SEQUENCE [LARGE SCALE GENOMIC DNA]</scope>
    <source>
        <strain evidence="3">DSM 2380 / NBRC 103641 / GraBd1</strain>
    </source>
</reference>
<dbReference type="EMBL" id="CP000142">
    <property type="protein sequence ID" value="ABA88782.1"/>
    <property type="molecule type" value="Genomic_DNA"/>
</dbReference>
<evidence type="ECO:0000313" key="2">
    <source>
        <dbReference type="EMBL" id="ABA88782.1"/>
    </source>
</evidence>
<dbReference type="STRING" id="338963.Pcar_1537"/>
<evidence type="ECO:0008006" key="4">
    <source>
        <dbReference type="Google" id="ProtNLM"/>
    </source>
</evidence>
<sequence length="448" mass="51491">MKCRMVWIFMLVFLACQPALAEEKVVDTGGTEVSTAVEMPALAYSESPFEQGTTTNRVGEILGSKTGYVHPYLGIGEYFTDNLFSTESNRQSDFFTRITPGIWMTLPASKYPIRQLRTLNTAPGGLALSRFRSKGKSRLQGYASYQADILRHSRFTSEDHVNQRAEGYFRYNFRGGLSVELLDIYELNHDAYNTGSSNTLDKFKSNLLNAVISYEISPKTSMEAEYGFYNLSYDQTKNQFRNRDDHSFIWRGFYRFLPKTSALVEYNFITIDYDDAEQSDSDEHRVYLGLQWEQSRKSRWRVMAGMGEKDFARSGRDDATNVLAELQFLHRFTPKTYAELRASRTTNETDSFDTEYTVSHRILFRYYQRITARLLASVIATYGNTKYKGGSTAIDREDHRGTVGFDVKYTLTNWLAVSGGYTFVKRHSNIKTSGYDKNNVYINFIFSL</sequence>
<accession>Q3A4C5</accession>
<reference evidence="2 3" key="2">
    <citation type="journal article" date="2012" name="BMC Genomics">
        <title>The genome of Pelobacter carbinolicus reveals surprising metabolic capabilities and physiological features.</title>
        <authorList>
            <person name="Aklujkar M."/>
            <person name="Haveman S.A."/>
            <person name="Didonato R.Jr."/>
            <person name="Chertkov O."/>
            <person name="Han C.S."/>
            <person name="Land M.L."/>
            <person name="Brown P."/>
            <person name="Lovley D.R."/>
        </authorList>
    </citation>
    <scope>NUCLEOTIDE SEQUENCE [LARGE SCALE GENOMIC DNA]</scope>
    <source>
        <strain evidence="3">DSM 2380 / NBRC 103641 / GraBd1</strain>
    </source>
</reference>
<dbReference type="Proteomes" id="UP000002534">
    <property type="component" value="Chromosome"/>
</dbReference>